<feature type="region of interest" description="Disordered" evidence="1">
    <location>
        <begin position="46"/>
        <end position="70"/>
    </location>
</feature>
<protein>
    <submittedName>
        <fullName evidence="3">Uncharacterized protein LOC34618379</fullName>
    </submittedName>
</protein>
<evidence type="ECO:0000313" key="2">
    <source>
        <dbReference type="Proteomes" id="UP000515125"/>
    </source>
</evidence>
<accession>A0A6P6RSH0</accession>
<sequence length="652" mass="71042">MPCPPSAVTVHSTLPVVVVSGFSAEEEGECGWTCCIPLQAMLTESEAEEGALSSSEDEENLETRGAQNSPTPVLAILPSLNLLRSLSAQQALRALEAHQQQQEQQKQQQHHTQGEGVLLSWRQLNCPASFYGPLFLKPRDLQLETQRWIERSENRQGEGLPLHEEASQAQQVAHQEELLVAELQRRLSVRFEGQQSAKQLENSPLQLEHVALSSCGSLLAMSFSSDELLLLRLTSEGVTGCTDSSASNSAASLDARGGDRGTVEAAYYEPFAFLPAPFLWLLRSRGAEHFRLHGSLPRKEQVALQPLAFLGAAAPPEQRMQPLRRRSSEELPAADTLTQQVALLQVRGKAPPMHLAASAFAGESDELLLLLFHDRWSSLELEDERQPSQEQRQHRHYARKAAAETETAAATAAAAAVACAGTSAAAPVQANGFLLLPFDLDRNNLVVSPQRFSREGTSVCRGEGGSSKTSLLRWAAAFNSSRDSPAYPLALLPPLGGREPFGVGVSGSEKHAEETFLLLSLEPSGHQRESSPSRYSKKQEQQQPPSAGFELCLSSVRCADVGWFADAAAAGGRWKEAESLLEGALSLVRCTRREAAAGTATAASGGEKAELLRRIEEEEERLQVALSQLQKERWIMKGRHPHASEEDFQVIE</sequence>
<dbReference type="GeneID" id="34618379"/>
<organism evidence="2 3">
    <name type="scientific">Cyclospora cayetanensis</name>
    <dbReference type="NCBI Taxonomy" id="88456"/>
    <lineage>
        <taxon>Eukaryota</taxon>
        <taxon>Sar</taxon>
        <taxon>Alveolata</taxon>
        <taxon>Apicomplexa</taxon>
        <taxon>Conoidasida</taxon>
        <taxon>Coccidia</taxon>
        <taxon>Eucoccidiorida</taxon>
        <taxon>Eimeriorina</taxon>
        <taxon>Eimeriidae</taxon>
        <taxon>Cyclospora</taxon>
    </lineage>
</organism>
<name>A0A6P6RSH0_9EIME</name>
<dbReference type="RefSeq" id="XP_026190055.1">
    <property type="nucleotide sequence ID" value="XM_026334270.1"/>
</dbReference>
<dbReference type="OrthoDB" id="347920at2759"/>
<reference evidence="3" key="1">
    <citation type="submission" date="2025-08" db="UniProtKB">
        <authorList>
            <consortium name="RefSeq"/>
        </authorList>
    </citation>
    <scope>IDENTIFICATION</scope>
</reference>
<keyword evidence="2" id="KW-1185">Reference proteome</keyword>
<gene>
    <name evidence="3" type="primary">LOC34618379</name>
</gene>
<feature type="region of interest" description="Disordered" evidence="1">
    <location>
        <begin position="521"/>
        <end position="542"/>
    </location>
</feature>
<dbReference type="AlphaFoldDB" id="A0A6P6RSH0"/>
<evidence type="ECO:0000313" key="3">
    <source>
        <dbReference type="RefSeq" id="XP_026190055.1"/>
    </source>
</evidence>
<evidence type="ECO:0000256" key="1">
    <source>
        <dbReference type="SAM" id="MobiDB-lite"/>
    </source>
</evidence>
<proteinExistence type="predicted"/>
<dbReference type="Proteomes" id="UP000515125">
    <property type="component" value="Unplaced"/>
</dbReference>
<feature type="compositionally biased region" description="Acidic residues" evidence="1">
    <location>
        <begin position="46"/>
        <end position="60"/>
    </location>
</feature>